<dbReference type="Pfam" id="PF01555">
    <property type="entry name" value="N6_N4_Mtase"/>
    <property type="match status" value="1"/>
</dbReference>
<reference evidence="7" key="1">
    <citation type="submission" date="2010-03" db="EMBL/GenBank/DDBJ databases">
        <title>The genome sequence of Synergistetes sp. SGP1.</title>
        <authorList>
            <consortium name="metaHIT consortium -- http://www.metahit.eu/"/>
            <person name="Pajon A."/>
            <person name="Turner K."/>
            <person name="Parkhill J."/>
            <person name="Wade W."/>
            <person name="Vartoukian S."/>
        </authorList>
    </citation>
    <scope>NUCLEOTIDE SEQUENCE [LARGE SCALE GENOMIC DNA]</scope>
    <source>
        <strain evidence="7">SGP1</strain>
    </source>
</reference>
<dbReference type="KEGG" id="sbr:SY1_08370"/>
<dbReference type="GO" id="GO:0008170">
    <property type="term" value="F:N-methyltransferase activity"/>
    <property type="evidence" value="ECO:0007669"/>
    <property type="project" value="InterPro"/>
</dbReference>
<accession>A0AB94IWH7</accession>
<comment type="similarity">
    <text evidence="1">Belongs to the N(4)/N(6)-methyltransferase family.</text>
</comment>
<dbReference type="GO" id="GO:0009007">
    <property type="term" value="F:site-specific DNA-methyltransferase (adenine-specific) activity"/>
    <property type="evidence" value="ECO:0007669"/>
    <property type="project" value="UniProtKB-EC"/>
</dbReference>
<sequence length="574" mass="64910">MPTLEWIGKDKVINHHQEVPFRVLEKKYTVGADESDNLIIRGDNLEALKALLPRYEGRVKCVYIDPPYNTGNEGWVYNDNVNDPRIRRWLGAVVGKEGEDLSRHDKWLCMMYPRLRLLHRLLSPAGAIFISIDDAEYSNLKAVCDEIFGPDCFVSNISWQRTYSTRNDSKGIVNEVEHILTYSRRPGWNPNKLPRTEEMDAKYRNPDNDVALWRSDNPFAPGAATHQGMVYAIQHPFTGEMIYPTNGRCWTFGQDQMLEIMSGWTAYKLQDLHDEEARAIVCGVAAEEVRPGVQAIVLAVPPEKAAADARKVYKRGQWPRFYFTKGGKGGITRKTYLDSVGGRLPTNLWTYAETGHTDEAKKEMLAIFDGRATFDTPKPRRLVEFVLKIAGDPDSIILDSFAGSGTTAHAVLNMNKADGGRRRFILVEMMDYAESITAERVRRVINGYGGTEGTGGDFTFCELGPTVMTAEGLINPRTPTERLMEYVWYTETRQPWAGAPTDASPWRLGEWNGTEYYFYYEPDRPTALDEAFLRTLPAGPAARVIYADICTLSAAKLKKYGVLFKKIPRDITKI</sequence>
<proteinExistence type="inferred from homology"/>
<dbReference type="GO" id="GO:0003677">
    <property type="term" value="F:DNA binding"/>
    <property type="evidence" value="ECO:0007669"/>
    <property type="project" value="InterPro"/>
</dbReference>
<evidence type="ECO:0000256" key="1">
    <source>
        <dbReference type="ARBA" id="ARBA00006594"/>
    </source>
</evidence>
<dbReference type="EMBL" id="FP929056">
    <property type="protein sequence ID" value="CBL28136.1"/>
    <property type="molecule type" value="Genomic_DNA"/>
</dbReference>
<dbReference type="PIRSF" id="PIRSF015855">
    <property type="entry name" value="TypeIII_Mtase_mKpnI"/>
    <property type="match status" value="1"/>
</dbReference>
<keyword evidence="3 6" id="KW-0808">Transferase</keyword>
<dbReference type="InterPro" id="IPR002052">
    <property type="entry name" value="DNA_methylase_N6_adenine_CS"/>
</dbReference>
<dbReference type="AlphaFoldDB" id="A0AB94IWH7"/>
<name>A0AB94IWH7_9BACT</name>
<dbReference type="EC" id="2.1.1.72" evidence="6"/>
<dbReference type="RefSeq" id="WP_015556283.1">
    <property type="nucleotide sequence ID" value="NC_021038.1"/>
</dbReference>
<dbReference type="SUPFAM" id="SSF53335">
    <property type="entry name" value="S-adenosyl-L-methionine-dependent methyltransferases"/>
    <property type="match status" value="1"/>
</dbReference>
<dbReference type="PROSITE" id="PS00092">
    <property type="entry name" value="N6_MTASE"/>
    <property type="match status" value="1"/>
</dbReference>
<evidence type="ECO:0000259" key="5">
    <source>
        <dbReference type="Pfam" id="PF01555"/>
    </source>
</evidence>
<evidence type="ECO:0000313" key="7">
    <source>
        <dbReference type="Proteomes" id="UP000008957"/>
    </source>
</evidence>
<dbReference type="GO" id="GO:0032259">
    <property type="term" value="P:methylation"/>
    <property type="evidence" value="ECO:0007669"/>
    <property type="project" value="UniProtKB-KW"/>
</dbReference>
<feature type="domain" description="DNA methylase N-4/N-6" evidence="5">
    <location>
        <begin position="59"/>
        <end position="436"/>
    </location>
</feature>
<evidence type="ECO:0000313" key="6">
    <source>
        <dbReference type="EMBL" id="CBL28136.1"/>
    </source>
</evidence>
<dbReference type="InterPro" id="IPR029063">
    <property type="entry name" value="SAM-dependent_MTases_sf"/>
</dbReference>
<reference evidence="6 7" key="2">
    <citation type="submission" date="2010-03" db="EMBL/GenBank/DDBJ databases">
        <authorList>
            <person name="Pajon A."/>
        </authorList>
    </citation>
    <scope>NUCLEOTIDE SEQUENCE [LARGE SCALE GENOMIC DNA]</scope>
    <source>
        <strain evidence="6 7">SGP1</strain>
    </source>
</reference>
<evidence type="ECO:0000256" key="4">
    <source>
        <dbReference type="ARBA" id="ARBA00022691"/>
    </source>
</evidence>
<dbReference type="PRINTS" id="PR00506">
    <property type="entry name" value="D21N6MTFRASE"/>
</dbReference>
<keyword evidence="7" id="KW-1185">Reference proteome</keyword>
<organism evidence="6 7">
    <name type="scientific">Fretibacterium fastidiosum</name>
    <dbReference type="NCBI Taxonomy" id="651822"/>
    <lineage>
        <taxon>Bacteria</taxon>
        <taxon>Thermotogati</taxon>
        <taxon>Synergistota</taxon>
        <taxon>Synergistia</taxon>
        <taxon>Synergistales</taxon>
        <taxon>Aminobacteriaceae</taxon>
        <taxon>Fretibacterium</taxon>
    </lineage>
</organism>
<keyword evidence="2 6" id="KW-0489">Methyltransferase</keyword>
<dbReference type="InterPro" id="IPR002941">
    <property type="entry name" value="DNA_methylase_N4/N6"/>
</dbReference>
<gene>
    <name evidence="6" type="ORF">SY1_08370</name>
</gene>
<dbReference type="Proteomes" id="UP000008957">
    <property type="component" value="Chromosome"/>
</dbReference>
<dbReference type="InterPro" id="IPR002295">
    <property type="entry name" value="N4/N6-MTase_EcoPI_Mod-like"/>
</dbReference>
<evidence type="ECO:0000256" key="2">
    <source>
        <dbReference type="ARBA" id="ARBA00022603"/>
    </source>
</evidence>
<dbReference type="Gene3D" id="3.40.50.150">
    <property type="entry name" value="Vaccinia Virus protein VP39"/>
    <property type="match status" value="1"/>
</dbReference>
<protein>
    <submittedName>
        <fullName evidence="6">Adenine specific DNA methylase Mod</fullName>
        <ecNumber evidence="6">2.1.1.72</ecNumber>
    </submittedName>
</protein>
<keyword evidence="4" id="KW-0949">S-adenosyl-L-methionine</keyword>
<evidence type="ECO:0000256" key="3">
    <source>
        <dbReference type="ARBA" id="ARBA00022679"/>
    </source>
</evidence>